<keyword evidence="4 6" id="KW-1133">Transmembrane helix</keyword>
<protein>
    <submittedName>
        <fullName evidence="8">Major Facilitator Superfamily domain containing protein</fullName>
    </submittedName>
</protein>
<evidence type="ECO:0000313" key="9">
    <source>
        <dbReference type="Proteomes" id="UP000698242"/>
    </source>
</evidence>
<feature type="domain" description="Major facilitator superfamily (MFS) profile" evidence="7">
    <location>
        <begin position="6"/>
        <end position="385"/>
    </location>
</feature>
<evidence type="ECO:0000256" key="3">
    <source>
        <dbReference type="ARBA" id="ARBA00022692"/>
    </source>
</evidence>
<dbReference type="InterPro" id="IPR011701">
    <property type="entry name" value="MFS"/>
</dbReference>
<dbReference type="SUPFAM" id="SSF103473">
    <property type="entry name" value="MFS general substrate transporter"/>
    <property type="match status" value="1"/>
</dbReference>
<feature type="transmembrane region" description="Helical" evidence="6">
    <location>
        <begin position="73"/>
        <end position="91"/>
    </location>
</feature>
<feature type="transmembrane region" description="Helical" evidence="6">
    <location>
        <begin position="331"/>
        <end position="352"/>
    </location>
</feature>
<comment type="subcellular location">
    <subcellularLocation>
        <location evidence="1">Cell membrane</location>
        <topology evidence="1">Multi-pass membrane protein</topology>
    </subcellularLocation>
</comment>
<feature type="transmembrane region" description="Helical" evidence="6">
    <location>
        <begin position="240"/>
        <end position="263"/>
    </location>
</feature>
<dbReference type="RefSeq" id="WP_159964382.1">
    <property type="nucleotide sequence ID" value="NZ_APKE01000013.1"/>
</dbReference>
<evidence type="ECO:0000256" key="4">
    <source>
        <dbReference type="ARBA" id="ARBA00022989"/>
    </source>
</evidence>
<dbReference type="PROSITE" id="PS50850">
    <property type="entry name" value="MFS"/>
    <property type="match status" value="1"/>
</dbReference>
<evidence type="ECO:0000256" key="6">
    <source>
        <dbReference type="SAM" id="Phobius"/>
    </source>
</evidence>
<feature type="transmembrane region" description="Helical" evidence="6">
    <location>
        <begin position="132"/>
        <end position="153"/>
    </location>
</feature>
<keyword evidence="9" id="KW-1185">Reference proteome</keyword>
<accession>A0A921NWC9</accession>
<keyword evidence="3 6" id="KW-0812">Transmembrane</keyword>
<proteinExistence type="predicted"/>
<dbReference type="PANTHER" id="PTHR43124:SF3">
    <property type="entry name" value="CHLORAMPHENICOL EFFLUX PUMP RV0191"/>
    <property type="match status" value="1"/>
</dbReference>
<reference evidence="8" key="1">
    <citation type="submission" date="2013-03" db="EMBL/GenBank/DDBJ databases">
        <title>Genome Sequence of the Profundibacterium mesophilum strain KAUST100406-0324T from Red Sea, a novel genus in the family Rhodobacteraceae.</title>
        <authorList>
            <person name="Essack M."/>
            <person name="Alam I."/>
            <person name="Lafi F."/>
            <person name="Alawi W."/>
            <person name="Kamanu F."/>
            <person name="Al-Suwailem A."/>
            <person name="Lee O.O."/>
            <person name="Xu Y."/>
            <person name="Bajic V."/>
            <person name="Qian P.-Y."/>
            <person name="Archer J."/>
        </authorList>
    </citation>
    <scope>NUCLEOTIDE SEQUENCE</scope>
    <source>
        <strain evidence="8">KAUST100406-0324</strain>
    </source>
</reference>
<feature type="transmembrane region" description="Helical" evidence="6">
    <location>
        <begin position="209"/>
        <end position="228"/>
    </location>
</feature>
<evidence type="ECO:0000259" key="7">
    <source>
        <dbReference type="PROSITE" id="PS50850"/>
    </source>
</evidence>
<dbReference type="OrthoDB" id="2957247at2"/>
<dbReference type="InterPro" id="IPR036259">
    <property type="entry name" value="MFS_trans_sf"/>
</dbReference>
<comment type="caution">
    <text evidence="8">The sequence shown here is derived from an EMBL/GenBank/DDBJ whole genome shotgun (WGS) entry which is preliminary data.</text>
</comment>
<sequence length="393" mass="39755">MTFYQSLSAAGFAATAIGYGPARMGFGLFVPEFRETFELSTSTIGFISSLGFFGFLLGLLLAQLLLNLRGPEAPVVVGLAAAAAGMAIIAAAPGPMILAGGVFLAATSAGFAWTPFNDAVHRKVRQSDRPAALATVSTGTSFGVCVAGLTALGPLVGGISWRYCWAGFAAAAVLVLIGNLMSLRQVEKSPHATPRGGWRHLRHGKARPLFLTAFVFGTSSAIYIAFAADHARGTGGPEGLPAAAAPALIFVSYGIFGLIGLGAGRLRARLGLSRLLRLSMAAGACSALLIAFAATSWAGLIASAGLQGIHVMVTSALIASWSEELFPSLPSLSFTAALLAMAAGSVLGAALGGVAADAVGPAIMFLGAALLPAAAALLLRGGAVREEPIASEE</sequence>
<feature type="transmembrane region" description="Helical" evidence="6">
    <location>
        <begin position="358"/>
        <end position="379"/>
    </location>
</feature>
<name>A0A921NWC9_9RHOB</name>
<dbReference type="Pfam" id="PF07690">
    <property type="entry name" value="MFS_1"/>
    <property type="match status" value="1"/>
</dbReference>
<dbReference type="InterPro" id="IPR020846">
    <property type="entry name" value="MFS_dom"/>
</dbReference>
<dbReference type="EMBL" id="APKE01000013">
    <property type="protein sequence ID" value="KAF0676675.1"/>
    <property type="molecule type" value="Genomic_DNA"/>
</dbReference>
<dbReference type="Proteomes" id="UP000698242">
    <property type="component" value="Unassembled WGS sequence"/>
</dbReference>
<feature type="transmembrane region" description="Helical" evidence="6">
    <location>
        <begin position="97"/>
        <end position="120"/>
    </location>
</feature>
<feature type="transmembrane region" description="Helical" evidence="6">
    <location>
        <begin position="159"/>
        <end position="181"/>
    </location>
</feature>
<evidence type="ECO:0000256" key="1">
    <source>
        <dbReference type="ARBA" id="ARBA00004651"/>
    </source>
</evidence>
<dbReference type="InterPro" id="IPR050189">
    <property type="entry name" value="MFS_Efflux_Transporters"/>
</dbReference>
<organism evidence="8 9">
    <name type="scientific">Profundibacterium mesophilum KAUST100406-0324</name>
    <dbReference type="NCBI Taxonomy" id="1037889"/>
    <lineage>
        <taxon>Bacteria</taxon>
        <taxon>Pseudomonadati</taxon>
        <taxon>Pseudomonadota</taxon>
        <taxon>Alphaproteobacteria</taxon>
        <taxon>Rhodobacterales</taxon>
        <taxon>Roseobacteraceae</taxon>
        <taxon>Profundibacterium</taxon>
    </lineage>
</organism>
<evidence type="ECO:0000256" key="5">
    <source>
        <dbReference type="ARBA" id="ARBA00023136"/>
    </source>
</evidence>
<dbReference type="GO" id="GO:0022857">
    <property type="term" value="F:transmembrane transporter activity"/>
    <property type="evidence" value="ECO:0007669"/>
    <property type="project" value="InterPro"/>
</dbReference>
<evidence type="ECO:0000256" key="2">
    <source>
        <dbReference type="ARBA" id="ARBA00022475"/>
    </source>
</evidence>
<evidence type="ECO:0000313" key="8">
    <source>
        <dbReference type="EMBL" id="KAF0676675.1"/>
    </source>
</evidence>
<keyword evidence="5 6" id="KW-0472">Membrane</keyword>
<dbReference type="GO" id="GO:0005886">
    <property type="term" value="C:plasma membrane"/>
    <property type="evidence" value="ECO:0007669"/>
    <property type="project" value="UniProtKB-SubCell"/>
</dbReference>
<gene>
    <name evidence="8" type="ORF">PMES_00966</name>
</gene>
<keyword evidence="2" id="KW-1003">Cell membrane</keyword>
<feature type="transmembrane region" description="Helical" evidence="6">
    <location>
        <begin position="46"/>
        <end position="66"/>
    </location>
</feature>
<dbReference type="PANTHER" id="PTHR43124">
    <property type="entry name" value="PURINE EFFLUX PUMP PBUE"/>
    <property type="match status" value="1"/>
</dbReference>
<dbReference type="AlphaFoldDB" id="A0A921NWC9"/>
<dbReference type="Gene3D" id="1.20.1250.20">
    <property type="entry name" value="MFS general substrate transporter like domains"/>
    <property type="match status" value="2"/>
</dbReference>